<organism evidence="1 2">
    <name type="scientific">Parapontixanthobacter aurantiacus</name>
    <dbReference type="NCBI Taxonomy" id="1463599"/>
    <lineage>
        <taxon>Bacteria</taxon>
        <taxon>Pseudomonadati</taxon>
        <taxon>Pseudomonadota</taxon>
        <taxon>Alphaproteobacteria</taxon>
        <taxon>Sphingomonadales</taxon>
        <taxon>Erythrobacteraceae</taxon>
        <taxon>Parapontixanthobacter</taxon>
    </lineage>
</organism>
<evidence type="ECO:0000313" key="1">
    <source>
        <dbReference type="EMBL" id="MXO84480.1"/>
    </source>
</evidence>
<dbReference type="Pfam" id="PF02620">
    <property type="entry name" value="YceD"/>
    <property type="match status" value="1"/>
</dbReference>
<dbReference type="Proteomes" id="UP000433104">
    <property type="component" value="Unassembled WGS sequence"/>
</dbReference>
<gene>
    <name evidence="1" type="ORF">GRI38_00310</name>
</gene>
<proteinExistence type="predicted"/>
<reference evidence="1 2" key="1">
    <citation type="submission" date="2019-12" db="EMBL/GenBank/DDBJ databases">
        <title>Genomic-based taxomic classification of the family Erythrobacteraceae.</title>
        <authorList>
            <person name="Xu L."/>
        </authorList>
    </citation>
    <scope>NUCLEOTIDE SEQUENCE [LARGE SCALE GENOMIC DNA]</scope>
    <source>
        <strain evidence="1 2">MCCC 1A09962</strain>
    </source>
</reference>
<accession>A0A844ZC40</accession>
<sequence>MKARHLPGGPVVFSAGEAERIALARRFAIPSIERLEAELEFEPDEDHVDAIVAWGTLRAKVTQNCAITAEPFPVSIDEDVRIRFVAEKLQEFDEDEEIELAEDEYDEIAYMGDTFDVGEAIAQSLALAIDPFACGPDADAARQESGLDKPVATGPFAALAGLKKD</sequence>
<dbReference type="InterPro" id="IPR003772">
    <property type="entry name" value="YceD"/>
</dbReference>
<comment type="caution">
    <text evidence="1">The sequence shown here is derived from an EMBL/GenBank/DDBJ whole genome shotgun (WGS) entry which is preliminary data.</text>
</comment>
<protein>
    <submittedName>
        <fullName evidence="1">DUF177 domain-containing protein</fullName>
    </submittedName>
</protein>
<keyword evidence="2" id="KW-1185">Reference proteome</keyword>
<dbReference type="AlphaFoldDB" id="A0A844ZC40"/>
<dbReference type="OrthoDB" id="8443793at2"/>
<dbReference type="EMBL" id="WTYW01000001">
    <property type="protein sequence ID" value="MXO84480.1"/>
    <property type="molecule type" value="Genomic_DNA"/>
</dbReference>
<name>A0A844ZC40_9SPHN</name>
<evidence type="ECO:0000313" key="2">
    <source>
        <dbReference type="Proteomes" id="UP000433104"/>
    </source>
</evidence>